<dbReference type="PROSITE" id="PS51318">
    <property type="entry name" value="TAT"/>
    <property type="match status" value="1"/>
</dbReference>
<evidence type="ECO:0000313" key="3">
    <source>
        <dbReference type="EMBL" id="TWF80747.1"/>
    </source>
</evidence>
<dbReference type="PROSITE" id="PS51257">
    <property type="entry name" value="PROKAR_LIPOPROTEIN"/>
    <property type="match status" value="1"/>
</dbReference>
<dbReference type="AlphaFoldDB" id="A0A561T0X4"/>
<reference evidence="3 4" key="1">
    <citation type="submission" date="2019-06" db="EMBL/GenBank/DDBJ databases">
        <title>Sequencing the genomes of 1000 actinobacteria strains.</title>
        <authorList>
            <person name="Klenk H.-P."/>
        </authorList>
    </citation>
    <scope>NUCLEOTIDE SEQUENCE [LARGE SCALE GENOMIC DNA]</scope>
    <source>
        <strain evidence="3 4">DSM 45671</strain>
    </source>
</reference>
<keyword evidence="1 2" id="KW-0732">Signal</keyword>
<dbReference type="InterPro" id="IPR006059">
    <property type="entry name" value="SBP"/>
</dbReference>
<feature type="signal peptide" evidence="2">
    <location>
        <begin position="1"/>
        <end position="23"/>
    </location>
</feature>
<comment type="caution">
    <text evidence="3">The sequence shown here is derived from an EMBL/GenBank/DDBJ whole genome shotgun (WGS) entry which is preliminary data.</text>
</comment>
<dbReference type="PANTHER" id="PTHR30006:SF2">
    <property type="entry name" value="ABC TRANSPORTER SUBSTRATE-BINDING PROTEIN"/>
    <property type="match status" value="1"/>
</dbReference>
<dbReference type="NCBIfam" id="TIGR01409">
    <property type="entry name" value="TAT_signal_seq"/>
    <property type="match status" value="1"/>
</dbReference>
<dbReference type="SUPFAM" id="SSF53850">
    <property type="entry name" value="Periplasmic binding protein-like II"/>
    <property type="match status" value="1"/>
</dbReference>
<proteinExistence type="predicted"/>
<evidence type="ECO:0000256" key="1">
    <source>
        <dbReference type="ARBA" id="ARBA00022729"/>
    </source>
</evidence>
<dbReference type="EMBL" id="VIWU01000001">
    <property type="protein sequence ID" value="TWF80747.1"/>
    <property type="molecule type" value="Genomic_DNA"/>
</dbReference>
<evidence type="ECO:0000256" key="2">
    <source>
        <dbReference type="SAM" id="SignalP"/>
    </source>
</evidence>
<gene>
    <name evidence="3" type="ORF">FHX44_116690</name>
</gene>
<dbReference type="PANTHER" id="PTHR30006">
    <property type="entry name" value="THIAMINE-BINDING PERIPLASMIC PROTEIN-RELATED"/>
    <property type="match status" value="1"/>
</dbReference>
<name>A0A561T0X4_9PSEU</name>
<dbReference type="GO" id="GO:0030288">
    <property type="term" value="C:outer membrane-bounded periplasmic space"/>
    <property type="evidence" value="ECO:0007669"/>
    <property type="project" value="TreeGrafter"/>
</dbReference>
<dbReference type="GO" id="GO:0030975">
    <property type="term" value="F:thiamine binding"/>
    <property type="evidence" value="ECO:0007669"/>
    <property type="project" value="TreeGrafter"/>
</dbReference>
<dbReference type="InterPro" id="IPR006311">
    <property type="entry name" value="TAT_signal"/>
</dbReference>
<feature type="chain" id="PRO_5039240605" evidence="2">
    <location>
        <begin position="24"/>
        <end position="362"/>
    </location>
</feature>
<dbReference type="InterPro" id="IPR019546">
    <property type="entry name" value="TAT_signal_bac_arc"/>
</dbReference>
<organism evidence="3 4">
    <name type="scientific">Pseudonocardia hierapolitana</name>
    <dbReference type="NCBI Taxonomy" id="1128676"/>
    <lineage>
        <taxon>Bacteria</taxon>
        <taxon>Bacillati</taxon>
        <taxon>Actinomycetota</taxon>
        <taxon>Actinomycetes</taxon>
        <taxon>Pseudonocardiales</taxon>
        <taxon>Pseudonocardiaceae</taxon>
        <taxon>Pseudonocardia</taxon>
    </lineage>
</organism>
<dbReference type="GO" id="GO:0030976">
    <property type="term" value="F:thiamine pyrophosphate binding"/>
    <property type="evidence" value="ECO:0007669"/>
    <property type="project" value="TreeGrafter"/>
</dbReference>
<dbReference type="Pfam" id="PF13416">
    <property type="entry name" value="SBP_bac_8"/>
    <property type="match status" value="1"/>
</dbReference>
<dbReference type="Gene3D" id="3.40.190.10">
    <property type="entry name" value="Periplasmic binding protein-like II"/>
    <property type="match status" value="2"/>
</dbReference>
<sequence length="362" mass="39038">MAQLPRRQFLTLAGAAGATLGLAACGGPPPPNPGAAGGGGGAGEVVVGTWGGDYQKFQQDFVEPVLAGTDGAPTVVYDVGDHVARLTKMRTQAQTGGPGTIDVAAFADSQAQESADAGLLARIDPARLPNSANIREDFRNDLWVPHIYSAGVIIYNPEHVNPAPDSFEVFWNPAYAGRIGIQSIQWAPEYFMAAALEAGGDPGNNWDAGWQRMLARKGTVRVYESQEQLGQAMMSGEVWLAYNWKARAYLWNKAGQAPLAAAIPREGTMPVVFTVGVPANAPNPDGAYAYVNAMLDPEAQLQFAQNMGYWPTVTNVDPSPELTAQIGFTPEEEQKIYPVDLSYLAQNNERWRQQYVEQLINQ</sequence>
<evidence type="ECO:0000313" key="4">
    <source>
        <dbReference type="Proteomes" id="UP000321261"/>
    </source>
</evidence>
<dbReference type="Proteomes" id="UP000321261">
    <property type="component" value="Unassembled WGS sequence"/>
</dbReference>
<accession>A0A561T0X4</accession>
<dbReference type="GO" id="GO:0015888">
    <property type="term" value="P:thiamine transport"/>
    <property type="evidence" value="ECO:0007669"/>
    <property type="project" value="TreeGrafter"/>
</dbReference>
<dbReference type="RefSeq" id="WP_170309137.1">
    <property type="nucleotide sequence ID" value="NZ_VIWU01000001.1"/>
</dbReference>
<keyword evidence="4" id="KW-1185">Reference proteome</keyword>
<protein>
    <submittedName>
        <fullName evidence="3">Putative spermidine/putrescine transport system substrate-binding protein</fullName>
    </submittedName>
</protein>